<dbReference type="GO" id="GO:0008841">
    <property type="term" value="F:dihydrofolate synthase activity"/>
    <property type="evidence" value="ECO:0007669"/>
    <property type="project" value="TreeGrafter"/>
</dbReference>
<dbReference type="NCBIfam" id="TIGR01499">
    <property type="entry name" value="folC"/>
    <property type="match status" value="1"/>
</dbReference>
<feature type="domain" description="Mur ligase central" evidence="7">
    <location>
        <begin position="110"/>
        <end position="354"/>
    </location>
</feature>
<dbReference type="PANTHER" id="PTHR11136:SF0">
    <property type="entry name" value="DIHYDROFOLATE SYNTHETASE-RELATED"/>
    <property type="match status" value="1"/>
</dbReference>
<proteinExistence type="inferred from homology"/>
<gene>
    <name evidence="8" type="ORF">LTRI10_LOCUS5272</name>
</gene>
<evidence type="ECO:0000256" key="3">
    <source>
        <dbReference type="ARBA" id="ARBA00022723"/>
    </source>
</evidence>
<evidence type="ECO:0000256" key="5">
    <source>
        <dbReference type="ARBA" id="ARBA00022840"/>
    </source>
</evidence>
<dbReference type="PANTHER" id="PTHR11136">
    <property type="entry name" value="FOLYLPOLYGLUTAMATE SYNTHASE-RELATED"/>
    <property type="match status" value="1"/>
</dbReference>
<dbReference type="Gene3D" id="3.40.1190.10">
    <property type="entry name" value="Mur-like, catalytic domain"/>
    <property type="match status" value="1"/>
</dbReference>
<dbReference type="InterPro" id="IPR013221">
    <property type="entry name" value="Mur_ligase_cen"/>
</dbReference>
<keyword evidence="4" id="KW-0547">Nucleotide-binding</keyword>
<evidence type="ECO:0000256" key="4">
    <source>
        <dbReference type="ARBA" id="ARBA00022741"/>
    </source>
</evidence>
<dbReference type="AlphaFoldDB" id="A0AAV2CPS3"/>
<dbReference type="GO" id="GO:0004326">
    <property type="term" value="F:tetrahydrofolylpolyglutamate synthase activity"/>
    <property type="evidence" value="ECO:0007669"/>
    <property type="project" value="InterPro"/>
</dbReference>
<keyword evidence="2" id="KW-0436">Ligase</keyword>
<dbReference type="InterPro" id="IPR001645">
    <property type="entry name" value="Folylpolyglutamate_synth"/>
</dbReference>
<sequence>MRFPNPFSAQFQFQFLAQTSRRRTPFCSNGGSKSSLEMLLVWKQFFSTCREEPEELKDFSDYLDSLTNYEKSGVPKDAGTDSDDGLDLGRMRRLMARLGDPQSKFKVVHIAGTKGKGSTAAFVSNILRAQGYSVGCYTSPHIMTIRERMTVGKSGDPVASESLNRLFHKIKGQLDEAIQLENGRLTHFEILTATAFALFAEEKSDIAVIEAGLGGARDATNILSSSELAASVITTIGEEHLDALGGSLESIAMAKAGIIKLGVPTVLGGPFVPHIEQILRDRASLMYSPVVSASDAGTRSSIKGLRMFDCRPYQVNDVVIQAQGDILLSLELSDINLQMLGKHQLQNAVTAACTILCLRNQGWQVSDKSIMSGLENTRLLGRSQFLSSKEAGALGLQGATILVDGAHTKESAKSLMETIQMAFPDAELAFVVAMARDKNHVAFAKEILSARRLAAVFLTEAEIAGGTSRTTSAEWLRDQWLQACKEVGTKSVQEIVPEEHHQTCSSAMRESMESSTHLAAEKSVAVAVQAAGAILKRRTSAGKKRSSVVVITGSLHAVSSVLRSAQ</sequence>
<accession>A0AAV2CPS3</accession>
<keyword evidence="6" id="KW-0460">Magnesium</keyword>
<evidence type="ECO:0000256" key="1">
    <source>
        <dbReference type="ARBA" id="ARBA00008276"/>
    </source>
</evidence>
<dbReference type="InterPro" id="IPR018109">
    <property type="entry name" value="Folylpolyglutamate_synth_CS"/>
</dbReference>
<dbReference type="GO" id="GO:0046872">
    <property type="term" value="F:metal ion binding"/>
    <property type="evidence" value="ECO:0007669"/>
    <property type="project" value="UniProtKB-KW"/>
</dbReference>
<dbReference type="FunFam" id="3.40.1190.10:FF:000012">
    <property type="entry name" value="Dihydrofolate synthetase"/>
    <property type="match status" value="1"/>
</dbReference>
<evidence type="ECO:0000259" key="7">
    <source>
        <dbReference type="Pfam" id="PF08245"/>
    </source>
</evidence>
<evidence type="ECO:0000256" key="2">
    <source>
        <dbReference type="ARBA" id="ARBA00022598"/>
    </source>
</evidence>
<dbReference type="EMBL" id="OZ034813">
    <property type="protein sequence ID" value="CAL1357661.1"/>
    <property type="molecule type" value="Genomic_DNA"/>
</dbReference>
<dbReference type="SUPFAM" id="SSF53623">
    <property type="entry name" value="MurD-like peptide ligases, catalytic domain"/>
    <property type="match status" value="1"/>
</dbReference>
<dbReference type="InterPro" id="IPR036565">
    <property type="entry name" value="Mur-like_cat_sf"/>
</dbReference>
<organism evidence="8 9">
    <name type="scientific">Linum trigynum</name>
    <dbReference type="NCBI Taxonomy" id="586398"/>
    <lineage>
        <taxon>Eukaryota</taxon>
        <taxon>Viridiplantae</taxon>
        <taxon>Streptophyta</taxon>
        <taxon>Embryophyta</taxon>
        <taxon>Tracheophyta</taxon>
        <taxon>Spermatophyta</taxon>
        <taxon>Magnoliopsida</taxon>
        <taxon>eudicotyledons</taxon>
        <taxon>Gunneridae</taxon>
        <taxon>Pentapetalae</taxon>
        <taxon>rosids</taxon>
        <taxon>fabids</taxon>
        <taxon>Malpighiales</taxon>
        <taxon>Linaceae</taxon>
        <taxon>Linum</taxon>
    </lineage>
</organism>
<dbReference type="Gene3D" id="3.90.190.20">
    <property type="entry name" value="Mur ligase, C-terminal domain"/>
    <property type="match status" value="1"/>
</dbReference>
<keyword evidence="3" id="KW-0479">Metal-binding</keyword>
<name>A0AAV2CPS3_9ROSI</name>
<dbReference type="SUPFAM" id="SSF53244">
    <property type="entry name" value="MurD-like peptide ligases, peptide-binding domain"/>
    <property type="match status" value="1"/>
</dbReference>
<reference evidence="8 9" key="1">
    <citation type="submission" date="2024-04" db="EMBL/GenBank/DDBJ databases">
        <authorList>
            <person name="Fracassetti M."/>
        </authorList>
    </citation>
    <scope>NUCLEOTIDE SEQUENCE [LARGE SCALE GENOMIC DNA]</scope>
</reference>
<dbReference type="Proteomes" id="UP001497516">
    <property type="component" value="Chromosome 1"/>
</dbReference>
<dbReference type="PROSITE" id="PS01011">
    <property type="entry name" value="FOLYLPOLYGLU_SYNT_1"/>
    <property type="match status" value="1"/>
</dbReference>
<evidence type="ECO:0000256" key="6">
    <source>
        <dbReference type="ARBA" id="ARBA00022842"/>
    </source>
</evidence>
<keyword evidence="5" id="KW-0067">ATP-binding</keyword>
<protein>
    <recommendedName>
        <fullName evidence="7">Mur ligase central domain-containing protein</fullName>
    </recommendedName>
</protein>
<dbReference type="GO" id="GO:0005737">
    <property type="term" value="C:cytoplasm"/>
    <property type="evidence" value="ECO:0007669"/>
    <property type="project" value="TreeGrafter"/>
</dbReference>
<dbReference type="PROSITE" id="PS01012">
    <property type="entry name" value="FOLYLPOLYGLU_SYNT_2"/>
    <property type="match status" value="1"/>
</dbReference>
<comment type="similarity">
    <text evidence="1">Belongs to the folylpolyglutamate synthase family.</text>
</comment>
<dbReference type="GO" id="GO:0005524">
    <property type="term" value="F:ATP binding"/>
    <property type="evidence" value="ECO:0007669"/>
    <property type="project" value="UniProtKB-KW"/>
</dbReference>
<evidence type="ECO:0000313" key="8">
    <source>
        <dbReference type="EMBL" id="CAL1357661.1"/>
    </source>
</evidence>
<dbReference type="Pfam" id="PF08245">
    <property type="entry name" value="Mur_ligase_M"/>
    <property type="match status" value="1"/>
</dbReference>
<dbReference type="InterPro" id="IPR036615">
    <property type="entry name" value="Mur_ligase_C_dom_sf"/>
</dbReference>
<evidence type="ECO:0000313" key="9">
    <source>
        <dbReference type="Proteomes" id="UP001497516"/>
    </source>
</evidence>
<keyword evidence="9" id="KW-1185">Reference proteome</keyword>